<evidence type="ECO:0000256" key="1">
    <source>
        <dbReference type="SAM" id="MobiDB-lite"/>
    </source>
</evidence>
<evidence type="ECO:0000313" key="3">
    <source>
        <dbReference type="Proteomes" id="UP001175227"/>
    </source>
</evidence>
<sequence length="643" mass="71683">MSASANKPRITTGAQVRSSRIAPAPLRTSRFAPAPLRTGRIAPAPLRTSRITPTPTVSSARKGRVVSVPIPKAGPSPAKRLNDILTDALTRAKVIKVTPGNRAALQNARKLAASILSILPEAEDDNAIKDLAYELHCVSLSSLVNELATDVKCNPEDQGDQQGHMLQCIMEELVKWLPDIWLTMSDASADMELVRCCLMLCSSVADQVDNCLGTYFDWTSRLVIVDSTQQTVYDGHHLVGDYMAWMWREYLVLSAIRGSRIPANEAIWGESYDDVLSLIRRTPGEPVNVDGLAFWDDHWTTEMRTAALRLYAERHRHRINTFLEAPSVHLYTSLVSDYPDIESSLLISIKQNIFGEKPSIPYTDAAKILAKASQTEDIVHLLDKLIEADISHHNSTILVIMKHLSTVSDEEQRVHALQVVRDGLETAKQDALNSVVHLFPGLEDAQCWLRDLIDARRLTRNEDLFDDSYSERENNLSSFAECAAQGGPLTDADWTPPKKKEVSPDDIYREEKPKCDLVGCIRDWAQILCQWPDESAAAEVWDAVKFDGSELLFSSVEGAEEALMDRIKVADSVQAEKRRQAKSTPVECPPPSSPSREQLLTWRVTATFDDYYDSPSYVYGYVTDGLQALIKTFSCQDHHALGK</sequence>
<keyword evidence="3" id="KW-1185">Reference proteome</keyword>
<comment type="caution">
    <text evidence="2">The sequence shown here is derived from an EMBL/GenBank/DDBJ whole genome shotgun (WGS) entry which is preliminary data.</text>
</comment>
<feature type="region of interest" description="Disordered" evidence="1">
    <location>
        <begin position="576"/>
        <end position="595"/>
    </location>
</feature>
<name>A0AA39PWI0_9AGAR</name>
<accession>A0AA39PWI0</accession>
<dbReference type="AlphaFoldDB" id="A0AA39PWI0"/>
<dbReference type="EMBL" id="JAUEPR010000001">
    <property type="protein sequence ID" value="KAK0491345.1"/>
    <property type="molecule type" value="Genomic_DNA"/>
</dbReference>
<organism evidence="2 3">
    <name type="scientific">Armillaria novae-zelandiae</name>
    <dbReference type="NCBI Taxonomy" id="153914"/>
    <lineage>
        <taxon>Eukaryota</taxon>
        <taxon>Fungi</taxon>
        <taxon>Dikarya</taxon>
        <taxon>Basidiomycota</taxon>
        <taxon>Agaricomycotina</taxon>
        <taxon>Agaricomycetes</taxon>
        <taxon>Agaricomycetidae</taxon>
        <taxon>Agaricales</taxon>
        <taxon>Marasmiineae</taxon>
        <taxon>Physalacriaceae</taxon>
        <taxon>Armillaria</taxon>
    </lineage>
</organism>
<gene>
    <name evidence="2" type="ORF">IW261DRAFT_1556500</name>
</gene>
<feature type="region of interest" description="Disordered" evidence="1">
    <location>
        <begin position="1"/>
        <end position="28"/>
    </location>
</feature>
<dbReference type="Proteomes" id="UP001175227">
    <property type="component" value="Unassembled WGS sequence"/>
</dbReference>
<reference evidence="2" key="1">
    <citation type="submission" date="2023-06" db="EMBL/GenBank/DDBJ databases">
        <authorList>
            <consortium name="Lawrence Berkeley National Laboratory"/>
            <person name="Ahrendt S."/>
            <person name="Sahu N."/>
            <person name="Indic B."/>
            <person name="Wong-Bajracharya J."/>
            <person name="Merenyi Z."/>
            <person name="Ke H.-M."/>
            <person name="Monk M."/>
            <person name="Kocsube S."/>
            <person name="Drula E."/>
            <person name="Lipzen A."/>
            <person name="Balint B."/>
            <person name="Henrissat B."/>
            <person name="Andreopoulos B."/>
            <person name="Martin F.M."/>
            <person name="Harder C.B."/>
            <person name="Rigling D."/>
            <person name="Ford K.L."/>
            <person name="Foster G.D."/>
            <person name="Pangilinan J."/>
            <person name="Papanicolaou A."/>
            <person name="Barry K."/>
            <person name="LaButti K."/>
            <person name="Viragh M."/>
            <person name="Koriabine M."/>
            <person name="Yan M."/>
            <person name="Riley R."/>
            <person name="Champramary S."/>
            <person name="Plett K.L."/>
            <person name="Tsai I.J."/>
            <person name="Slot J."/>
            <person name="Sipos G."/>
            <person name="Plett J."/>
            <person name="Nagy L.G."/>
            <person name="Grigoriev I.V."/>
        </authorList>
    </citation>
    <scope>NUCLEOTIDE SEQUENCE</scope>
    <source>
        <strain evidence="2">ICMP 16352</strain>
    </source>
</reference>
<evidence type="ECO:0000313" key="2">
    <source>
        <dbReference type="EMBL" id="KAK0491345.1"/>
    </source>
</evidence>
<proteinExistence type="predicted"/>
<protein>
    <submittedName>
        <fullName evidence="2">Uncharacterized protein</fullName>
    </submittedName>
</protein>